<keyword evidence="2" id="KW-0560">Oxidoreductase</keyword>
<feature type="domain" description="Ketoreductase" evidence="3">
    <location>
        <begin position="10"/>
        <end position="192"/>
    </location>
</feature>
<name>A0ABU3E956_9RHOB</name>
<comment type="similarity">
    <text evidence="1">Belongs to the short-chain dehydrogenases/reductases (SDR) family.</text>
</comment>
<keyword evidence="5" id="KW-1185">Reference proteome</keyword>
<dbReference type="CDD" id="cd05233">
    <property type="entry name" value="SDR_c"/>
    <property type="match status" value="1"/>
</dbReference>
<dbReference type="InterPro" id="IPR036291">
    <property type="entry name" value="NAD(P)-bd_dom_sf"/>
</dbReference>
<dbReference type="PRINTS" id="PR00080">
    <property type="entry name" value="SDRFAMILY"/>
</dbReference>
<dbReference type="EMBL" id="JAVRQI010000002">
    <property type="protein sequence ID" value="MDT1060746.1"/>
    <property type="molecule type" value="Genomic_DNA"/>
</dbReference>
<evidence type="ECO:0000256" key="2">
    <source>
        <dbReference type="ARBA" id="ARBA00023002"/>
    </source>
</evidence>
<dbReference type="Gene3D" id="3.40.50.720">
    <property type="entry name" value="NAD(P)-binding Rossmann-like Domain"/>
    <property type="match status" value="1"/>
</dbReference>
<evidence type="ECO:0000256" key="1">
    <source>
        <dbReference type="ARBA" id="ARBA00006484"/>
    </source>
</evidence>
<proteinExistence type="inferred from homology"/>
<reference evidence="5" key="1">
    <citation type="submission" date="2023-07" db="EMBL/GenBank/DDBJ databases">
        <title>Characterization of two Paracoccaceae strains isolated from Phycosphere and proposal of Xinfangfangia lacusdiani sp. nov.</title>
        <authorList>
            <person name="Deng Y."/>
            <person name="Zhang Y.Q."/>
        </authorList>
    </citation>
    <scope>NUCLEOTIDE SEQUENCE [LARGE SCALE GENOMIC DNA]</scope>
    <source>
        <strain evidence="5">CPCC 101403</strain>
    </source>
</reference>
<protein>
    <submittedName>
        <fullName evidence="4">SDR family NAD(P)-dependent oxidoreductase</fullName>
    </submittedName>
</protein>
<dbReference type="InterPro" id="IPR057326">
    <property type="entry name" value="KR_dom"/>
</dbReference>
<evidence type="ECO:0000313" key="4">
    <source>
        <dbReference type="EMBL" id="MDT1060746.1"/>
    </source>
</evidence>
<dbReference type="PANTHER" id="PTHR42760">
    <property type="entry name" value="SHORT-CHAIN DEHYDROGENASES/REDUCTASES FAMILY MEMBER"/>
    <property type="match status" value="1"/>
</dbReference>
<dbReference type="Pfam" id="PF13561">
    <property type="entry name" value="adh_short_C2"/>
    <property type="match status" value="1"/>
</dbReference>
<dbReference type="PANTHER" id="PTHR42760:SF133">
    <property type="entry name" value="3-OXOACYL-[ACYL-CARRIER-PROTEIN] REDUCTASE"/>
    <property type="match status" value="1"/>
</dbReference>
<dbReference type="PROSITE" id="PS00061">
    <property type="entry name" value="ADH_SHORT"/>
    <property type="match status" value="1"/>
</dbReference>
<dbReference type="PRINTS" id="PR00081">
    <property type="entry name" value="GDHRDH"/>
</dbReference>
<dbReference type="SMART" id="SM00822">
    <property type="entry name" value="PKS_KR"/>
    <property type="match status" value="1"/>
</dbReference>
<dbReference type="SUPFAM" id="SSF51735">
    <property type="entry name" value="NAD(P)-binding Rossmann-fold domains"/>
    <property type="match status" value="1"/>
</dbReference>
<dbReference type="InterPro" id="IPR020904">
    <property type="entry name" value="Sc_DH/Rdtase_CS"/>
</dbReference>
<sequence length="248" mass="26019">MNTYPCFENRTALITGGASGIGRAVAGKLLDLGANLVVWDINAARLEELRVLAPDRIETAVVDVSDSSAVRAAAEVARARFGGFDYLLNNAGIIGRHMSVTELDEAELDRVLAVNLKSVFVVSNVFLSAPSGREGRAIVNLSSIAQRTGGMVGSIAYATTKGAVHSFTTALAKELAPHVRVNAMAPGVIDTEIQKDVFTDPSKIAAMADVIPLKRLGTADEVADCAVWLFSDASAYVTGISIDVSGGR</sequence>
<organism evidence="4 5">
    <name type="scientific">Paracoccus broussonetiae</name>
    <dbReference type="NCBI Taxonomy" id="3075834"/>
    <lineage>
        <taxon>Bacteria</taxon>
        <taxon>Pseudomonadati</taxon>
        <taxon>Pseudomonadota</taxon>
        <taxon>Alphaproteobacteria</taxon>
        <taxon>Rhodobacterales</taxon>
        <taxon>Paracoccaceae</taxon>
        <taxon>Paracoccus</taxon>
    </lineage>
</organism>
<gene>
    <name evidence="4" type="ORF">RM190_02685</name>
</gene>
<dbReference type="InterPro" id="IPR002347">
    <property type="entry name" value="SDR_fam"/>
</dbReference>
<comment type="caution">
    <text evidence="4">The sequence shown here is derived from an EMBL/GenBank/DDBJ whole genome shotgun (WGS) entry which is preliminary data.</text>
</comment>
<evidence type="ECO:0000259" key="3">
    <source>
        <dbReference type="SMART" id="SM00822"/>
    </source>
</evidence>
<evidence type="ECO:0000313" key="5">
    <source>
        <dbReference type="Proteomes" id="UP001251085"/>
    </source>
</evidence>
<dbReference type="RefSeq" id="WP_311757852.1">
    <property type="nucleotide sequence ID" value="NZ_JAVRQI010000002.1"/>
</dbReference>
<accession>A0ABU3E956</accession>
<dbReference type="Proteomes" id="UP001251085">
    <property type="component" value="Unassembled WGS sequence"/>
</dbReference>